<proteinExistence type="predicted"/>
<name>A0A545TFM4_9GAMM</name>
<comment type="caution">
    <text evidence="1">The sequence shown here is derived from an EMBL/GenBank/DDBJ whole genome shotgun (WGS) entry which is preliminary data.</text>
</comment>
<organism evidence="1 2">
    <name type="scientific">Exilibacterium tricleocarpae</name>
    <dbReference type="NCBI Taxonomy" id="2591008"/>
    <lineage>
        <taxon>Bacteria</taxon>
        <taxon>Pseudomonadati</taxon>
        <taxon>Pseudomonadota</taxon>
        <taxon>Gammaproteobacteria</taxon>
        <taxon>Cellvibrionales</taxon>
        <taxon>Cellvibrionaceae</taxon>
        <taxon>Exilibacterium</taxon>
    </lineage>
</organism>
<dbReference type="EMBL" id="VHSG01000015">
    <property type="protein sequence ID" value="TQV76032.1"/>
    <property type="molecule type" value="Genomic_DNA"/>
</dbReference>
<dbReference type="RefSeq" id="WP_142905241.1">
    <property type="nucleotide sequence ID" value="NZ_ML660095.1"/>
</dbReference>
<evidence type="ECO:0008006" key="3">
    <source>
        <dbReference type="Google" id="ProtNLM"/>
    </source>
</evidence>
<dbReference type="AlphaFoldDB" id="A0A545TFM4"/>
<protein>
    <recommendedName>
        <fullName evidence="3">STAS/SEC14 domain-containing protein</fullName>
    </recommendedName>
</protein>
<dbReference type="Proteomes" id="UP000319732">
    <property type="component" value="Unassembled WGS sequence"/>
</dbReference>
<keyword evidence="2" id="KW-1185">Reference proteome</keyword>
<sequence length="139" mass="15604">MAISYRYDTDKNMMWSSVTGTLTTEDIIAHIDRLFENNIRLQGLIEMIDMNRVGDVIIRHSDLFAIREKTAQLAQSGHKISIVFCSVPRGKEILQVMGPIFNQITVTVHICDTPEEALAYADALVYTRSDIDGSEKKGA</sequence>
<reference evidence="1 2" key="1">
    <citation type="submission" date="2019-06" db="EMBL/GenBank/DDBJ databases">
        <title>Whole genome sequence for Cellvibrionaceae sp. R142.</title>
        <authorList>
            <person name="Wang G."/>
        </authorList>
    </citation>
    <scope>NUCLEOTIDE SEQUENCE [LARGE SCALE GENOMIC DNA]</scope>
    <source>
        <strain evidence="1 2">R142</strain>
    </source>
</reference>
<gene>
    <name evidence="1" type="ORF">FKG94_15600</name>
</gene>
<evidence type="ECO:0000313" key="1">
    <source>
        <dbReference type="EMBL" id="TQV76032.1"/>
    </source>
</evidence>
<accession>A0A545TFM4</accession>
<evidence type="ECO:0000313" key="2">
    <source>
        <dbReference type="Proteomes" id="UP000319732"/>
    </source>
</evidence>